<evidence type="ECO:0000256" key="2">
    <source>
        <dbReference type="ARBA" id="ARBA00022679"/>
    </source>
</evidence>
<evidence type="ECO:0000256" key="3">
    <source>
        <dbReference type="ARBA" id="ARBA00022691"/>
    </source>
</evidence>
<dbReference type="AlphaFoldDB" id="A0A0F9FRY4"/>
<dbReference type="PANTHER" id="PTHR21392">
    <property type="entry name" value="TRNA-URIDINE AMINOCARBOXYPROPYLTRANSFERASE 2"/>
    <property type="match status" value="1"/>
</dbReference>
<name>A0A0F9FRY4_9ZZZZ</name>
<comment type="caution">
    <text evidence="7">The sequence shown here is derived from an EMBL/GenBank/DDBJ whole genome shotgun (WGS) entry which is preliminary data.</text>
</comment>
<organism evidence="7">
    <name type="scientific">marine sediment metagenome</name>
    <dbReference type="NCBI Taxonomy" id="412755"/>
    <lineage>
        <taxon>unclassified sequences</taxon>
        <taxon>metagenomes</taxon>
        <taxon>ecological metagenomes</taxon>
    </lineage>
</organism>
<dbReference type="PANTHER" id="PTHR21392:SF0">
    <property type="entry name" value="TRNA-URIDINE AMINOCARBOXYPROPYLTRANSFERASE 2"/>
    <property type="match status" value="1"/>
</dbReference>
<dbReference type="InterPro" id="IPR005636">
    <property type="entry name" value="DTW"/>
</dbReference>
<evidence type="ECO:0000256" key="1">
    <source>
        <dbReference type="ARBA" id="ARBA00012386"/>
    </source>
</evidence>
<evidence type="ECO:0000256" key="5">
    <source>
        <dbReference type="ARBA" id="ARBA00034489"/>
    </source>
</evidence>
<keyword evidence="2" id="KW-0808">Transferase</keyword>
<reference evidence="7" key="1">
    <citation type="journal article" date="2015" name="Nature">
        <title>Complex archaea that bridge the gap between prokaryotes and eukaryotes.</title>
        <authorList>
            <person name="Spang A."/>
            <person name="Saw J.H."/>
            <person name="Jorgensen S.L."/>
            <person name="Zaremba-Niedzwiedzka K."/>
            <person name="Martijn J."/>
            <person name="Lind A.E."/>
            <person name="van Eijk R."/>
            <person name="Schleper C."/>
            <person name="Guy L."/>
            <person name="Ettema T.J."/>
        </authorList>
    </citation>
    <scope>NUCLEOTIDE SEQUENCE</scope>
</reference>
<dbReference type="GO" id="GO:0016432">
    <property type="term" value="F:tRNA-uridine aminocarboxypropyltransferase activity"/>
    <property type="evidence" value="ECO:0007669"/>
    <property type="project" value="UniProtKB-EC"/>
</dbReference>
<feature type="domain" description="DTW" evidence="6">
    <location>
        <begin position="2"/>
        <end position="191"/>
    </location>
</feature>
<keyword evidence="4" id="KW-0819">tRNA processing</keyword>
<evidence type="ECO:0000259" key="6">
    <source>
        <dbReference type="SMART" id="SM01144"/>
    </source>
</evidence>
<accession>A0A0F9FRY4</accession>
<dbReference type="InterPro" id="IPR039262">
    <property type="entry name" value="DTWD2/TAPT"/>
</dbReference>
<comment type="similarity">
    <text evidence="5">Belongs to the TDD superfamily. DTWD2 family.</text>
</comment>
<dbReference type="SMART" id="SM01144">
    <property type="entry name" value="DTW"/>
    <property type="match status" value="1"/>
</dbReference>
<protein>
    <recommendedName>
        <fullName evidence="1">tRNA-uridine aminocarboxypropyltransferase</fullName>
        <ecNumber evidence="1">2.5.1.25</ecNumber>
    </recommendedName>
</protein>
<dbReference type="EC" id="2.5.1.25" evidence="1"/>
<gene>
    <name evidence="7" type="ORF">LCGC14_2208170</name>
</gene>
<evidence type="ECO:0000313" key="7">
    <source>
        <dbReference type="EMBL" id="KKL60155.1"/>
    </source>
</evidence>
<sequence>MSRSLCAHCKFSLSTCLCEDLSVLDNKLKIIILQDPNEIKVSKNTARLLTLCLTQCELIIGETQTDFSILEKLPSTSTALLYPAEDAILLDDASISTKKFTAQLSHLIVLDGTWKKAFKLMQLTPALNNFKKVSFATIPPNRYRIRKAPREDSLSTLEAVAHSLALIEHANPAALYQALEALNNKQTQFMPEHVKARYQVK</sequence>
<proteinExistence type="inferred from homology"/>
<dbReference type="EMBL" id="LAZR01029246">
    <property type="protein sequence ID" value="KKL60155.1"/>
    <property type="molecule type" value="Genomic_DNA"/>
</dbReference>
<evidence type="ECO:0000256" key="4">
    <source>
        <dbReference type="ARBA" id="ARBA00022694"/>
    </source>
</evidence>
<dbReference type="Pfam" id="PF03942">
    <property type="entry name" value="DTW"/>
    <property type="match status" value="1"/>
</dbReference>
<keyword evidence="3" id="KW-0949">S-adenosyl-L-methionine</keyword>
<dbReference type="GO" id="GO:0008033">
    <property type="term" value="P:tRNA processing"/>
    <property type="evidence" value="ECO:0007669"/>
    <property type="project" value="UniProtKB-KW"/>
</dbReference>